<proteinExistence type="predicted"/>
<keyword evidence="1" id="KW-0732">Signal</keyword>
<evidence type="ECO:0000256" key="1">
    <source>
        <dbReference type="SAM" id="SignalP"/>
    </source>
</evidence>
<feature type="chain" id="PRO_5010613910" evidence="1">
    <location>
        <begin position="20"/>
        <end position="179"/>
    </location>
</feature>
<reference evidence="3" key="1">
    <citation type="journal article" date="2012" name="Mol. Plant Microbe Interact.">
        <title>A highly conserved effector in Fusarium oxysporum is required for full virulence on Arabidopsis.</title>
        <authorList>
            <person name="Thatcher L.F."/>
            <person name="Gardiner D.M."/>
            <person name="Kazan K."/>
            <person name="Manners J."/>
        </authorList>
    </citation>
    <scope>NUCLEOTIDE SEQUENCE [LARGE SCALE GENOMIC DNA]</scope>
    <source>
        <strain evidence="3">Fo5176</strain>
    </source>
</reference>
<feature type="signal peptide" evidence="1">
    <location>
        <begin position="1"/>
        <end position="19"/>
    </location>
</feature>
<name>A0A0D2YFF3_FUSOF</name>
<dbReference type="VEuPathDB" id="FungiDB:FOXG_15041"/>
<accession>A0A0D2YFF3</accession>
<dbReference type="EnsemblFungi" id="FOXG_14440T0">
    <property type="protein sequence ID" value="FOXG_14440P0"/>
    <property type="gene ID" value="FOXG_14440"/>
</dbReference>
<evidence type="ECO:0000313" key="3">
    <source>
        <dbReference type="Proteomes" id="UP000002489"/>
    </source>
</evidence>
<gene>
    <name evidence="2" type="primary">28955596</name>
</gene>
<evidence type="ECO:0000313" key="2">
    <source>
        <dbReference type="EnsemblFungi" id="FOXG_15041P0"/>
    </source>
</evidence>
<dbReference type="STRING" id="426428.A0A0D2YFF3"/>
<dbReference type="AlphaFoldDB" id="A0A0D2YFF3"/>
<protein>
    <submittedName>
        <fullName evidence="2">Uncharacterized protein</fullName>
    </submittedName>
</protein>
<organism evidence="2 3">
    <name type="scientific">Fusarium oxysporum (strain Fo5176)</name>
    <name type="common">Fusarium vascular wilt</name>
    <dbReference type="NCBI Taxonomy" id="660025"/>
    <lineage>
        <taxon>Eukaryota</taxon>
        <taxon>Fungi</taxon>
        <taxon>Dikarya</taxon>
        <taxon>Ascomycota</taxon>
        <taxon>Pezizomycotina</taxon>
        <taxon>Sordariomycetes</taxon>
        <taxon>Hypocreomycetidae</taxon>
        <taxon>Hypocreales</taxon>
        <taxon>Nectriaceae</taxon>
        <taxon>Fusarium</taxon>
        <taxon>Fusarium oxysporum species complex</taxon>
    </lineage>
</organism>
<dbReference type="Proteomes" id="UP000002489">
    <property type="component" value="Unassembled WGS sequence"/>
</dbReference>
<reference evidence="2" key="2">
    <citation type="submission" date="2025-05" db="UniProtKB">
        <authorList>
            <consortium name="EnsemblFungi"/>
        </authorList>
    </citation>
    <scope>IDENTIFICATION</scope>
    <source>
        <strain evidence="2">4287 / CBS 123668 / FGSC 9935 / NRRL 34936</strain>
    </source>
</reference>
<sequence>MKRLFIFIFGLVQAMLTVATPVHSLASHSGQENAPSPGIERRAGPLRRIELDTFVLIRDDESPWSDDYFKRDQRPRTYTLGDWRGNSYTDFFLASAGGEIRVHVYTGLNLLPDGSLKVGYTMNLYEGDSEMTTDLDGKKSGSFVVPPDQKWEHVDYVRNTKEDTDDRATVHWWITNARY</sequence>
<dbReference type="EnsemblFungi" id="FOXG_15041T0">
    <property type="protein sequence ID" value="FOXG_15041P0"/>
    <property type="gene ID" value="FOXG_15041"/>
</dbReference>
<dbReference type="VEuPathDB" id="FungiDB:FOXG_14440"/>